<keyword evidence="1" id="KW-1133">Transmembrane helix</keyword>
<reference evidence="2" key="1">
    <citation type="submission" date="2013-11" db="EMBL/GenBank/DDBJ databases">
        <authorList>
            <person name="Sternberg P."/>
            <person name="Dillman A."/>
            <person name="Macchietto M."/>
        </authorList>
    </citation>
    <scope>NUCLEOTIDE SEQUENCE</scope>
    <source>
        <strain evidence="2">ALL</strain>
    </source>
</reference>
<keyword evidence="1" id="KW-0812">Transmembrane</keyword>
<accession>A0A4U5NEK2</accession>
<organism evidence="2">
    <name type="scientific">Steinernema carpocapsae</name>
    <name type="common">Entomopathogenic nematode</name>
    <dbReference type="NCBI Taxonomy" id="34508"/>
    <lineage>
        <taxon>Eukaryota</taxon>
        <taxon>Metazoa</taxon>
        <taxon>Ecdysozoa</taxon>
        <taxon>Nematoda</taxon>
        <taxon>Chromadorea</taxon>
        <taxon>Rhabditida</taxon>
        <taxon>Tylenchina</taxon>
        <taxon>Panagrolaimomorpha</taxon>
        <taxon>Strongyloidoidea</taxon>
        <taxon>Steinernematidae</taxon>
        <taxon>Steinernema</taxon>
    </lineage>
</organism>
<proteinExistence type="predicted"/>
<evidence type="ECO:0000256" key="1">
    <source>
        <dbReference type="SAM" id="Phobius"/>
    </source>
</evidence>
<dbReference type="AlphaFoldDB" id="A0A4U5NEK2"/>
<keyword evidence="1" id="KW-0472">Membrane</keyword>
<evidence type="ECO:0000313" key="2">
    <source>
        <dbReference type="EMBL" id="TKR81437.1"/>
    </source>
</evidence>
<reference evidence="2" key="2">
    <citation type="journal article" date="2015" name="Genome Biol.">
        <title>Comparative genomics of Steinernema reveals deeply conserved gene regulatory networks.</title>
        <authorList>
            <person name="Dillman A.R."/>
            <person name="Macchietto M."/>
            <person name="Porter C.F."/>
            <person name="Rogers A."/>
            <person name="Williams B."/>
            <person name="Antoshechkin I."/>
            <person name="Lee M.M."/>
            <person name="Goodwin Z."/>
            <person name="Lu X."/>
            <person name="Lewis E.E."/>
            <person name="Goodrich-Blair H."/>
            <person name="Stock S.P."/>
            <person name="Adams B.J."/>
            <person name="Sternberg P.W."/>
            <person name="Mortazavi A."/>
        </authorList>
    </citation>
    <scope>NUCLEOTIDE SEQUENCE [LARGE SCALE GENOMIC DNA]</scope>
    <source>
        <strain evidence="2">ALL</strain>
    </source>
</reference>
<name>A0A4U5NEK2_STECR</name>
<dbReference type="EMBL" id="AZBU02000004">
    <property type="protein sequence ID" value="TKR81437.1"/>
    <property type="molecule type" value="Genomic_DNA"/>
</dbReference>
<reference evidence="2" key="3">
    <citation type="journal article" date="2019" name="G3 (Bethesda)">
        <title>Hybrid Assembly of the Genome of the Entomopathogenic Nematode Steinernema carpocapsae Identifies the X-Chromosome.</title>
        <authorList>
            <person name="Serra L."/>
            <person name="Macchietto M."/>
            <person name="Macias-Munoz A."/>
            <person name="McGill C.J."/>
            <person name="Rodriguez I.M."/>
            <person name="Rodriguez B."/>
            <person name="Murad R."/>
            <person name="Mortazavi A."/>
        </authorList>
    </citation>
    <scope>NUCLEOTIDE SEQUENCE</scope>
    <source>
        <strain evidence="2">ALL</strain>
    </source>
</reference>
<feature type="transmembrane region" description="Helical" evidence="1">
    <location>
        <begin position="12"/>
        <end position="32"/>
    </location>
</feature>
<gene>
    <name evidence="2" type="ORF">L596_015305</name>
</gene>
<comment type="caution">
    <text evidence="2">The sequence shown here is derived from an EMBL/GenBank/DDBJ whole genome shotgun (WGS) entry which is preliminary data.</text>
</comment>
<protein>
    <submittedName>
        <fullName evidence="2">Uncharacterized protein</fullName>
    </submittedName>
</protein>
<sequence>MEETLRSVIIKASGFVPVTMFCFAFVGLVFCLQISRSETSNPVANGLIIMQPKFVLPPVKNFNDDCCHGAEFCLINCLLSGYKEGHCFDGTNCTARCVCQTTLY</sequence>